<reference evidence="2" key="1">
    <citation type="submission" date="2021-01" db="EMBL/GenBank/DDBJ databases">
        <authorList>
            <person name="Corre E."/>
            <person name="Pelletier E."/>
            <person name="Niang G."/>
            <person name="Scheremetjew M."/>
            <person name="Finn R."/>
            <person name="Kale V."/>
            <person name="Holt S."/>
            <person name="Cochrane G."/>
            <person name="Meng A."/>
            <person name="Brown T."/>
            <person name="Cohen L."/>
        </authorList>
    </citation>
    <scope>NUCLEOTIDE SEQUENCE</scope>
    <source>
        <strain evidence="2">CCMP125</strain>
    </source>
</reference>
<dbReference type="EMBL" id="HBHT01006474">
    <property type="protein sequence ID" value="CAD9948721.1"/>
    <property type="molecule type" value="Transcribed_RNA"/>
</dbReference>
<proteinExistence type="predicted"/>
<protein>
    <submittedName>
        <fullName evidence="2">Uncharacterized protein</fullName>
    </submittedName>
</protein>
<gene>
    <name evidence="2" type="ORF">APAL1065_LOCUS4307</name>
</gene>
<accession>A0A7S2VBK1</accession>
<evidence type="ECO:0000256" key="1">
    <source>
        <dbReference type="SAM" id="MobiDB-lite"/>
    </source>
</evidence>
<dbReference type="AlphaFoldDB" id="A0A7S2VBK1"/>
<sequence>MSNGIDDGSELENERCSLWPAGRADKGRGKTGVHNGDHSIYQHYLKNAVWYYHDWGATGKVAHMQSRFQFLQGAVQEKPPSLLSSVRRQTAMLGVPRPAPLTASSM</sequence>
<name>A0A7S2VBK1_9STRA</name>
<organism evidence="2">
    <name type="scientific">Entomoneis paludosa</name>
    <dbReference type="NCBI Taxonomy" id="265537"/>
    <lineage>
        <taxon>Eukaryota</taxon>
        <taxon>Sar</taxon>
        <taxon>Stramenopiles</taxon>
        <taxon>Ochrophyta</taxon>
        <taxon>Bacillariophyta</taxon>
        <taxon>Bacillariophyceae</taxon>
        <taxon>Bacillariophycidae</taxon>
        <taxon>Entomoneidaceae</taxon>
        <taxon>Entomoneis</taxon>
    </lineage>
</organism>
<evidence type="ECO:0000313" key="2">
    <source>
        <dbReference type="EMBL" id="CAD9948721.1"/>
    </source>
</evidence>
<feature type="region of interest" description="Disordered" evidence="1">
    <location>
        <begin position="1"/>
        <end position="33"/>
    </location>
</feature>